<gene>
    <name evidence="2" type="ORF">ACFPZN_34600</name>
</gene>
<feature type="coiled-coil region" evidence="1">
    <location>
        <begin position="60"/>
        <end position="87"/>
    </location>
</feature>
<sequence>MFAQSSGLPAELKAALRELRRVRAQRPERASDPLGFANWREDIAGVLETLSRLLLFEEDRTKAVGEAAQAREEAARIRAEVRREADKGSGGGL</sequence>
<comment type="caution">
    <text evidence="2">The sequence shown here is derived from an EMBL/GenBank/DDBJ whole genome shotgun (WGS) entry which is preliminary data.</text>
</comment>
<protein>
    <submittedName>
        <fullName evidence="2">Uncharacterized protein</fullName>
    </submittedName>
</protein>
<accession>A0ABW1A5G0</accession>
<keyword evidence="3" id="KW-1185">Reference proteome</keyword>
<name>A0ABW1A5G0_9ACTN</name>
<dbReference type="EMBL" id="JBHSON010000058">
    <property type="protein sequence ID" value="MFC5750775.1"/>
    <property type="molecule type" value="Genomic_DNA"/>
</dbReference>
<dbReference type="RefSeq" id="WP_378286537.1">
    <property type="nucleotide sequence ID" value="NZ_JBHSON010000058.1"/>
</dbReference>
<keyword evidence="1" id="KW-0175">Coiled coil</keyword>
<dbReference type="Proteomes" id="UP001596074">
    <property type="component" value="Unassembled WGS sequence"/>
</dbReference>
<evidence type="ECO:0000313" key="3">
    <source>
        <dbReference type="Proteomes" id="UP001596074"/>
    </source>
</evidence>
<reference evidence="3" key="1">
    <citation type="journal article" date="2019" name="Int. J. Syst. Evol. Microbiol.">
        <title>The Global Catalogue of Microorganisms (GCM) 10K type strain sequencing project: providing services to taxonomists for standard genome sequencing and annotation.</title>
        <authorList>
            <consortium name="The Broad Institute Genomics Platform"/>
            <consortium name="The Broad Institute Genome Sequencing Center for Infectious Disease"/>
            <person name="Wu L."/>
            <person name="Ma J."/>
        </authorList>
    </citation>
    <scope>NUCLEOTIDE SEQUENCE [LARGE SCALE GENOMIC DNA]</scope>
    <source>
        <strain evidence="3">KCTC 42087</strain>
    </source>
</reference>
<proteinExistence type="predicted"/>
<evidence type="ECO:0000313" key="2">
    <source>
        <dbReference type="EMBL" id="MFC5750775.1"/>
    </source>
</evidence>
<organism evidence="2 3">
    <name type="scientific">Actinomadura rugatobispora</name>
    <dbReference type="NCBI Taxonomy" id="1994"/>
    <lineage>
        <taxon>Bacteria</taxon>
        <taxon>Bacillati</taxon>
        <taxon>Actinomycetota</taxon>
        <taxon>Actinomycetes</taxon>
        <taxon>Streptosporangiales</taxon>
        <taxon>Thermomonosporaceae</taxon>
        <taxon>Actinomadura</taxon>
    </lineage>
</organism>
<evidence type="ECO:0000256" key="1">
    <source>
        <dbReference type="SAM" id="Coils"/>
    </source>
</evidence>